<keyword evidence="3" id="KW-1185">Reference proteome</keyword>
<evidence type="ECO:0000313" key="3">
    <source>
        <dbReference type="Proteomes" id="UP000652761"/>
    </source>
</evidence>
<dbReference type="AlphaFoldDB" id="A0A843U770"/>
<sequence length="99" mass="11254">MVQGGWRIVGRVALPNHARKRRGAVQFSWELVQGSVRTERLREVLACSENRFRVSVGVVAEELGVNIDCRQVHQPGYRRPDPLPSTSCKRQSMWPPTCI</sequence>
<dbReference type="Proteomes" id="UP000652761">
    <property type="component" value="Unassembled WGS sequence"/>
</dbReference>
<evidence type="ECO:0000256" key="1">
    <source>
        <dbReference type="SAM" id="MobiDB-lite"/>
    </source>
</evidence>
<dbReference type="EMBL" id="NMUH01000369">
    <property type="protein sequence ID" value="MQL77850.1"/>
    <property type="molecule type" value="Genomic_DNA"/>
</dbReference>
<comment type="caution">
    <text evidence="2">The sequence shown here is derived from an EMBL/GenBank/DDBJ whole genome shotgun (WGS) entry which is preliminary data.</text>
</comment>
<organism evidence="2 3">
    <name type="scientific">Colocasia esculenta</name>
    <name type="common">Wild taro</name>
    <name type="synonym">Arum esculentum</name>
    <dbReference type="NCBI Taxonomy" id="4460"/>
    <lineage>
        <taxon>Eukaryota</taxon>
        <taxon>Viridiplantae</taxon>
        <taxon>Streptophyta</taxon>
        <taxon>Embryophyta</taxon>
        <taxon>Tracheophyta</taxon>
        <taxon>Spermatophyta</taxon>
        <taxon>Magnoliopsida</taxon>
        <taxon>Liliopsida</taxon>
        <taxon>Araceae</taxon>
        <taxon>Aroideae</taxon>
        <taxon>Colocasieae</taxon>
        <taxon>Colocasia</taxon>
    </lineage>
</organism>
<gene>
    <name evidence="2" type="ORF">Taro_010256</name>
</gene>
<proteinExistence type="predicted"/>
<feature type="region of interest" description="Disordered" evidence="1">
    <location>
        <begin position="78"/>
        <end position="99"/>
    </location>
</feature>
<reference evidence="2" key="1">
    <citation type="submission" date="2017-07" db="EMBL/GenBank/DDBJ databases">
        <title>Taro Niue Genome Assembly and Annotation.</title>
        <authorList>
            <person name="Atibalentja N."/>
            <person name="Keating K."/>
            <person name="Fields C.J."/>
        </authorList>
    </citation>
    <scope>NUCLEOTIDE SEQUENCE</scope>
    <source>
        <strain evidence="2">Niue_2</strain>
        <tissue evidence="2">Leaf</tissue>
    </source>
</reference>
<accession>A0A843U770</accession>
<name>A0A843U770_COLES</name>
<evidence type="ECO:0000313" key="2">
    <source>
        <dbReference type="EMBL" id="MQL77850.1"/>
    </source>
</evidence>
<protein>
    <submittedName>
        <fullName evidence="2">Uncharacterized protein</fullName>
    </submittedName>
</protein>